<evidence type="ECO:0000256" key="1">
    <source>
        <dbReference type="SAM" id="SignalP"/>
    </source>
</evidence>
<name>A0A7X0JU02_9GAMM</name>
<dbReference type="InParanoid" id="A0A7X0JU02"/>
<protein>
    <recommendedName>
        <fullName evidence="4">IPTL-CTERM protein sorting domain-containing protein</fullName>
    </recommendedName>
</protein>
<dbReference type="Gene3D" id="3.80.10.10">
    <property type="entry name" value="Ribonuclease Inhibitor"/>
    <property type="match status" value="1"/>
</dbReference>
<gene>
    <name evidence="2" type="ORF">HNR48_001579</name>
</gene>
<dbReference type="InterPro" id="IPR032675">
    <property type="entry name" value="LRR_dom_sf"/>
</dbReference>
<proteinExistence type="predicted"/>
<dbReference type="EMBL" id="JACHHT010000001">
    <property type="protein sequence ID" value="MBB6521301.1"/>
    <property type="molecule type" value="Genomic_DNA"/>
</dbReference>
<organism evidence="2 3">
    <name type="scientific">Pseudoteredinibacter isoporae</name>
    <dbReference type="NCBI Taxonomy" id="570281"/>
    <lineage>
        <taxon>Bacteria</taxon>
        <taxon>Pseudomonadati</taxon>
        <taxon>Pseudomonadota</taxon>
        <taxon>Gammaproteobacteria</taxon>
        <taxon>Cellvibrionales</taxon>
        <taxon>Cellvibrionaceae</taxon>
        <taxon>Pseudoteredinibacter</taxon>
    </lineage>
</organism>
<keyword evidence="3" id="KW-1185">Reference proteome</keyword>
<feature type="chain" id="PRO_5030626177" description="IPTL-CTERM protein sorting domain-containing protein" evidence="1">
    <location>
        <begin position="23"/>
        <end position="205"/>
    </location>
</feature>
<keyword evidence="1" id="KW-0732">Signal</keyword>
<evidence type="ECO:0008006" key="4">
    <source>
        <dbReference type="Google" id="ProtNLM"/>
    </source>
</evidence>
<evidence type="ECO:0000313" key="3">
    <source>
        <dbReference type="Proteomes" id="UP000528457"/>
    </source>
</evidence>
<accession>A0A7X0JU02</accession>
<comment type="caution">
    <text evidence="2">The sequence shown here is derived from an EMBL/GenBank/DDBJ whole genome shotgun (WGS) entry which is preliminary data.</text>
</comment>
<evidence type="ECO:0000313" key="2">
    <source>
        <dbReference type="EMBL" id="MBB6521301.1"/>
    </source>
</evidence>
<dbReference type="Proteomes" id="UP000528457">
    <property type="component" value="Unassembled WGS sequence"/>
</dbReference>
<dbReference type="AlphaFoldDB" id="A0A7X0JU02"/>
<sequence length="205" mass="20816">MLYRLIPCGLFFFLFATFESSAQTLVYNGAGDTVIDCTGCGGALTIPADNAGTPVTTIGSNSLRGDGITSVVFPNTLITIGGESFANNNLTSVTIPASVTTIGSEAFEHNAISTALFEGDRPTIGGSAFSGSPPITTINYCAGASGWPGADIEGVTPTAITCSSASAATPSAVPASTSFTMMVLAGLLTVFASRAKRKKPNLTVR</sequence>
<dbReference type="InterPro" id="IPR026906">
    <property type="entry name" value="LRR_5"/>
</dbReference>
<reference evidence="2 3" key="1">
    <citation type="submission" date="2020-08" db="EMBL/GenBank/DDBJ databases">
        <title>Genomic Encyclopedia of Type Strains, Phase IV (KMG-IV): sequencing the most valuable type-strain genomes for metagenomic binning, comparative biology and taxonomic classification.</title>
        <authorList>
            <person name="Goeker M."/>
        </authorList>
    </citation>
    <scope>NUCLEOTIDE SEQUENCE [LARGE SCALE GENOMIC DNA]</scope>
    <source>
        <strain evidence="2 3">DSM 22368</strain>
    </source>
</reference>
<feature type="signal peptide" evidence="1">
    <location>
        <begin position="1"/>
        <end position="22"/>
    </location>
</feature>
<dbReference type="RefSeq" id="WP_166848878.1">
    <property type="nucleotide sequence ID" value="NZ_JAAONY010000001.1"/>
</dbReference>
<dbReference type="Pfam" id="PF13306">
    <property type="entry name" value="LRR_5"/>
    <property type="match status" value="1"/>
</dbReference>